<evidence type="ECO:0000313" key="1">
    <source>
        <dbReference type="EMBL" id="KAJ8028965.1"/>
    </source>
</evidence>
<organism evidence="1 2">
    <name type="scientific">Holothuria leucospilota</name>
    <name type="common">Black long sea cucumber</name>
    <name type="synonym">Mertensiothuria leucospilota</name>
    <dbReference type="NCBI Taxonomy" id="206669"/>
    <lineage>
        <taxon>Eukaryota</taxon>
        <taxon>Metazoa</taxon>
        <taxon>Echinodermata</taxon>
        <taxon>Eleutherozoa</taxon>
        <taxon>Echinozoa</taxon>
        <taxon>Holothuroidea</taxon>
        <taxon>Aspidochirotacea</taxon>
        <taxon>Aspidochirotida</taxon>
        <taxon>Holothuriidae</taxon>
        <taxon>Holothuria</taxon>
    </lineage>
</organism>
<sequence length="215" mass="23565">MAYLLTEAGGVVLTPMDVELGGKTSLCGILLNRIFGPTHVTGRAVPYTNCNYRSSLNVTTPTTLSVVAIYRPPYSAPHPVNANIFLTEFAGFINTILVDYKNVLTGGDFNIHVDVENDTDKSFLVIFFISKIQRLRDSMDGEELYIPPVHAGSLFTDSESCLGKSVYKIVSNLKSTTCVSDPLPTKYVKSNKDILLPLMTKIVDSSLRMGEFSSL</sequence>
<comment type="caution">
    <text evidence="1">The sequence shown here is derived from an EMBL/GenBank/DDBJ whole genome shotgun (WGS) entry which is preliminary data.</text>
</comment>
<dbReference type="OrthoDB" id="416454at2759"/>
<gene>
    <name evidence="1" type="ORF">HOLleu_28230</name>
</gene>
<proteinExistence type="predicted"/>
<reference evidence="1" key="1">
    <citation type="submission" date="2021-10" db="EMBL/GenBank/DDBJ databases">
        <title>Tropical sea cucumber genome reveals ecological adaptation and Cuvierian tubules defense mechanism.</title>
        <authorList>
            <person name="Chen T."/>
        </authorList>
    </citation>
    <scope>NUCLEOTIDE SEQUENCE</scope>
    <source>
        <strain evidence="1">Nanhai2018</strain>
        <tissue evidence="1">Muscle</tissue>
    </source>
</reference>
<dbReference type="EMBL" id="JAIZAY010000014">
    <property type="protein sequence ID" value="KAJ8028965.1"/>
    <property type="molecule type" value="Genomic_DNA"/>
</dbReference>
<accession>A0A9Q1H1B5</accession>
<evidence type="ECO:0000313" key="2">
    <source>
        <dbReference type="Proteomes" id="UP001152320"/>
    </source>
</evidence>
<protein>
    <submittedName>
        <fullName evidence="1">Uncharacterized protein</fullName>
    </submittedName>
</protein>
<dbReference type="Proteomes" id="UP001152320">
    <property type="component" value="Chromosome 14"/>
</dbReference>
<name>A0A9Q1H1B5_HOLLE</name>
<dbReference type="AlphaFoldDB" id="A0A9Q1H1B5"/>
<keyword evidence="2" id="KW-1185">Reference proteome</keyword>